<dbReference type="EMBL" id="BMQV01000006">
    <property type="protein sequence ID" value="GGP44838.1"/>
    <property type="molecule type" value="Genomic_DNA"/>
</dbReference>
<evidence type="ECO:0000313" key="3">
    <source>
        <dbReference type="Proteomes" id="UP000654367"/>
    </source>
</evidence>
<name>A0ABQ2Q3X1_9GAMM</name>
<organism evidence="2 3">
    <name type="scientific">Shewanella saliphila</name>
    <dbReference type="NCBI Taxonomy" id="2282698"/>
    <lineage>
        <taxon>Bacteria</taxon>
        <taxon>Pseudomonadati</taxon>
        <taxon>Pseudomonadota</taxon>
        <taxon>Gammaproteobacteria</taxon>
        <taxon>Alteromonadales</taxon>
        <taxon>Shewanellaceae</taxon>
        <taxon>Shewanella</taxon>
    </lineage>
</organism>
<proteinExistence type="predicted"/>
<comment type="caution">
    <text evidence="2">The sequence shown here is derived from an EMBL/GenBank/DDBJ whole genome shotgun (WGS) entry which is preliminary data.</text>
</comment>
<evidence type="ECO:0000256" key="1">
    <source>
        <dbReference type="SAM" id="SignalP"/>
    </source>
</evidence>
<feature type="chain" id="PRO_5045910532" evidence="1">
    <location>
        <begin position="37"/>
        <end position="292"/>
    </location>
</feature>
<gene>
    <name evidence="2" type="ORF">GCM10009409_09470</name>
</gene>
<sequence>MNPYLDNISKATSFNTVKLGLSLGVVCALGLSSANANSEEANAIQVSASQVNGAVSQARLLDAPASADNETQVAALHQQAKLLTATADSSSKVTREQRMAVHQKAAATQTSQQLRAFAQQNQVIYYDFSFYDAQTRLFEDYDYDGFYQTFSVTFDADINSSGGDVQADVFAELYLSQNGGPWIHYYSTDVFTLNADSSFDDYEVLTTLANGYQTDHYDVLIDLYELGYADPVATISSDDVDSLYALPLESGDRDTVYIEEVYVEEVHGGALSWLTVSLFGALAWCRRLMNKK</sequence>
<accession>A0ABQ2Q3X1</accession>
<keyword evidence="3" id="KW-1185">Reference proteome</keyword>
<protein>
    <submittedName>
        <fullName evidence="2">GlyGly-CTERM sorting domain-containing protein</fullName>
    </submittedName>
</protein>
<keyword evidence="1" id="KW-0732">Signal</keyword>
<dbReference type="RefSeq" id="WP_188917810.1">
    <property type="nucleotide sequence ID" value="NZ_BMQV01000006.1"/>
</dbReference>
<dbReference type="Proteomes" id="UP000654367">
    <property type="component" value="Unassembled WGS sequence"/>
</dbReference>
<feature type="signal peptide" evidence="1">
    <location>
        <begin position="1"/>
        <end position="36"/>
    </location>
</feature>
<dbReference type="NCBIfam" id="NF038116">
    <property type="entry name" value="Sden1266_dom"/>
    <property type="match status" value="1"/>
</dbReference>
<evidence type="ECO:0000313" key="2">
    <source>
        <dbReference type="EMBL" id="GGP44838.1"/>
    </source>
</evidence>
<reference evidence="3" key="1">
    <citation type="journal article" date="2019" name="Int. J. Syst. Evol. Microbiol.">
        <title>The Global Catalogue of Microorganisms (GCM) 10K type strain sequencing project: providing services to taxonomists for standard genome sequencing and annotation.</title>
        <authorList>
            <consortium name="The Broad Institute Genomics Platform"/>
            <consortium name="The Broad Institute Genome Sequencing Center for Infectious Disease"/>
            <person name="Wu L."/>
            <person name="Ma J."/>
        </authorList>
    </citation>
    <scope>NUCLEOTIDE SEQUENCE [LARGE SCALE GENOMIC DNA]</scope>
    <source>
        <strain evidence="3">JCM 32304</strain>
    </source>
</reference>